<dbReference type="EMBL" id="CAWUFR010000884">
    <property type="protein sequence ID" value="CAK6981743.1"/>
    <property type="molecule type" value="Genomic_DNA"/>
</dbReference>
<gene>
    <name evidence="1" type="ORF">FSCOSCO3_A015356</name>
</gene>
<evidence type="ECO:0000313" key="2">
    <source>
        <dbReference type="Proteomes" id="UP001314229"/>
    </source>
</evidence>
<reference evidence="1 2" key="1">
    <citation type="submission" date="2024-01" db="EMBL/GenBank/DDBJ databases">
        <authorList>
            <person name="Alioto T."/>
            <person name="Alioto T."/>
            <person name="Gomez Garrido J."/>
        </authorList>
    </citation>
    <scope>NUCLEOTIDE SEQUENCE [LARGE SCALE GENOMIC DNA]</scope>
</reference>
<evidence type="ECO:0000313" key="1">
    <source>
        <dbReference type="EMBL" id="CAK6981743.1"/>
    </source>
</evidence>
<feature type="non-terminal residue" evidence="1">
    <location>
        <position position="93"/>
    </location>
</feature>
<dbReference type="Proteomes" id="UP001314229">
    <property type="component" value="Unassembled WGS sequence"/>
</dbReference>
<keyword evidence="2" id="KW-1185">Reference proteome</keyword>
<protein>
    <submittedName>
        <fullName evidence="1">Uncharacterized protein LOC122130562</fullName>
    </submittedName>
</protein>
<name>A0AAV1QCA2_SCOSC</name>
<comment type="caution">
    <text evidence="1">The sequence shown here is derived from an EMBL/GenBank/DDBJ whole genome shotgun (WGS) entry which is preliminary data.</text>
</comment>
<dbReference type="AlphaFoldDB" id="A0AAV1QCA2"/>
<organism evidence="1 2">
    <name type="scientific">Scomber scombrus</name>
    <name type="common">Atlantic mackerel</name>
    <name type="synonym">Scomber vernalis</name>
    <dbReference type="NCBI Taxonomy" id="13677"/>
    <lineage>
        <taxon>Eukaryota</taxon>
        <taxon>Metazoa</taxon>
        <taxon>Chordata</taxon>
        <taxon>Craniata</taxon>
        <taxon>Vertebrata</taxon>
        <taxon>Euteleostomi</taxon>
        <taxon>Actinopterygii</taxon>
        <taxon>Neopterygii</taxon>
        <taxon>Teleostei</taxon>
        <taxon>Neoteleostei</taxon>
        <taxon>Acanthomorphata</taxon>
        <taxon>Pelagiaria</taxon>
        <taxon>Scombriformes</taxon>
        <taxon>Scombridae</taxon>
        <taxon>Scomber</taxon>
    </lineage>
</organism>
<proteinExistence type="predicted"/>
<sequence>MVMESILAKFWVPAGLDIDGIRLFKSPEAVDAHWAVASKHFSCMQDPPGIQLYVSVKVVVMNGILLNKYKCRRGSNSLFNAVFSQRCGIMPFQ</sequence>
<dbReference type="PANTHER" id="PTHR47773">
    <property type="entry name" value="SI:DKEY-9I5.2-RELATED"/>
    <property type="match status" value="1"/>
</dbReference>
<dbReference type="PANTHER" id="PTHR47773:SF1">
    <property type="entry name" value="C2H2-TYPE DOMAIN-CONTAINING PROTEIN"/>
    <property type="match status" value="1"/>
</dbReference>
<accession>A0AAV1QCA2</accession>